<feature type="compositionally biased region" description="Basic and acidic residues" evidence="1">
    <location>
        <begin position="11"/>
        <end position="21"/>
    </location>
</feature>
<dbReference type="EMBL" id="LFJN01000012">
    <property type="protein sequence ID" value="KPI40245.1"/>
    <property type="molecule type" value="Genomic_DNA"/>
</dbReference>
<gene>
    <name evidence="2" type="ORF">AB675_7669</name>
</gene>
<dbReference type="AlphaFoldDB" id="A0A0N1HU30"/>
<keyword evidence="3" id="KW-1185">Reference proteome</keyword>
<proteinExistence type="predicted"/>
<evidence type="ECO:0000313" key="3">
    <source>
        <dbReference type="Proteomes" id="UP000038010"/>
    </source>
</evidence>
<reference evidence="2 3" key="1">
    <citation type="submission" date="2015-06" db="EMBL/GenBank/DDBJ databases">
        <title>Draft genome of the ant-associated black yeast Phialophora attae CBS 131958.</title>
        <authorList>
            <person name="Moreno L.F."/>
            <person name="Stielow B.J."/>
            <person name="de Hoog S."/>
            <person name="Vicente V.A."/>
            <person name="Weiss V.A."/>
            <person name="de Vries M."/>
            <person name="Cruz L.M."/>
            <person name="Souza E.M."/>
        </authorList>
    </citation>
    <scope>NUCLEOTIDE SEQUENCE [LARGE SCALE GENOMIC DNA]</scope>
    <source>
        <strain evidence="2 3">CBS 131958</strain>
    </source>
</reference>
<evidence type="ECO:0000313" key="2">
    <source>
        <dbReference type="EMBL" id="KPI40245.1"/>
    </source>
</evidence>
<feature type="region of interest" description="Disordered" evidence="1">
    <location>
        <begin position="1"/>
        <end position="21"/>
    </location>
</feature>
<organism evidence="2 3">
    <name type="scientific">Cyphellophora attinorum</name>
    <dbReference type="NCBI Taxonomy" id="1664694"/>
    <lineage>
        <taxon>Eukaryota</taxon>
        <taxon>Fungi</taxon>
        <taxon>Dikarya</taxon>
        <taxon>Ascomycota</taxon>
        <taxon>Pezizomycotina</taxon>
        <taxon>Eurotiomycetes</taxon>
        <taxon>Chaetothyriomycetidae</taxon>
        <taxon>Chaetothyriales</taxon>
        <taxon>Cyphellophoraceae</taxon>
        <taxon>Cyphellophora</taxon>
    </lineage>
</organism>
<evidence type="ECO:0000256" key="1">
    <source>
        <dbReference type="SAM" id="MobiDB-lite"/>
    </source>
</evidence>
<protein>
    <submittedName>
        <fullName evidence="2">Uncharacterized protein</fullName>
    </submittedName>
</protein>
<comment type="caution">
    <text evidence="2">The sequence shown here is derived from an EMBL/GenBank/DDBJ whole genome shotgun (WGS) entry which is preliminary data.</text>
</comment>
<dbReference type="OrthoDB" id="5314997at2759"/>
<accession>A0A0N1HU30</accession>
<dbReference type="GeneID" id="28739935"/>
<dbReference type="VEuPathDB" id="FungiDB:AB675_7669"/>
<name>A0A0N1HU30_9EURO</name>
<sequence length="227" mass="25201">MSSSLAEDEGRDGSDTAVEKQVVPKRDRPVGFLDLPLEVRTMVYEKHLAEAYPRASLQLDVARGLEIQQGRSFVARFSTKSGTRERQRGRPSLLLVSGLIRSEALPIYTSKLTVTVFGDLGRQDEIRDALAQYLQNSRSLFVYLSNDDTSLASLNLPSMPALRVLHFSHDITTSFIDREYQAAFEKNRQRLKKLATDALKASALPPGVRVYTAVSGRGAYVGRVGLK</sequence>
<dbReference type="RefSeq" id="XP_018000208.1">
    <property type="nucleotide sequence ID" value="XM_018148055.1"/>
</dbReference>
<dbReference type="Proteomes" id="UP000038010">
    <property type="component" value="Unassembled WGS sequence"/>
</dbReference>
<feature type="compositionally biased region" description="Acidic residues" evidence="1">
    <location>
        <begin position="1"/>
        <end position="10"/>
    </location>
</feature>